<name>A0AAU7DHY4_9BACT</name>
<proteinExistence type="predicted"/>
<dbReference type="AlphaFoldDB" id="A0AAU7DHY4"/>
<organism evidence="1">
    <name type="scientific">Telmatobacter sp. DSM 110680</name>
    <dbReference type="NCBI Taxonomy" id="3036704"/>
    <lineage>
        <taxon>Bacteria</taxon>
        <taxon>Pseudomonadati</taxon>
        <taxon>Acidobacteriota</taxon>
        <taxon>Terriglobia</taxon>
        <taxon>Terriglobales</taxon>
        <taxon>Acidobacteriaceae</taxon>
        <taxon>Telmatobacter</taxon>
    </lineage>
</organism>
<accession>A0AAU7DHY4</accession>
<gene>
    <name evidence="1" type="ORF">P8935_17790</name>
</gene>
<protein>
    <submittedName>
        <fullName evidence="1">Uncharacterized protein</fullName>
    </submittedName>
</protein>
<dbReference type="RefSeq" id="WP_348261640.1">
    <property type="nucleotide sequence ID" value="NZ_CP121196.1"/>
</dbReference>
<reference evidence="1" key="1">
    <citation type="submission" date="2023-03" db="EMBL/GenBank/DDBJ databases">
        <title>Edaphobacter sp.</title>
        <authorList>
            <person name="Huber K.J."/>
            <person name="Papendorf J."/>
            <person name="Pilke C."/>
            <person name="Bunk B."/>
            <person name="Sproeer C."/>
            <person name="Pester M."/>
        </authorList>
    </citation>
    <scope>NUCLEOTIDE SEQUENCE</scope>
    <source>
        <strain evidence="1">DSM 110680</strain>
    </source>
</reference>
<evidence type="ECO:0000313" key="1">
    <source>
        <dbReference type="EMBL" id="XBH16411.1"/>
    </source>
</evidence>
<dbReference type="EMBL" id="CP121196">
    <property type="protein sequence ID" value="XBH16411.1"/>
    <property type="molecule type" value="Genomic_DNA"/>
</dbReference>
<sequence>MSTTAPELLAACEARDRAKISTLVSSISKHAWTVIPGQAMVELEPLRILVWHETGGSGINTYETVIVQIFVDEENAKHFSYRFSPDELQLPNYIPVADRRVPPSAD</sequence>